<proteinExistence type="predicted"/>
<organism evidence="1 2">
    <name type="scientific">Protopolystoma xenopodis</name>
    <dbReference type="NCBI Taxonomy" id="117903"/>
    <lineage>
        <taxon>Eukaryota</taxon>
        <taxon>Metazoa</taxon>
        <taxon>Spiralia</taxon>
        <taxon>Lophotrochozoa</taxon>
        <taxon>Platyhelminthes</taxon>
        <taxon>Monogenea</taxon>
        <taxon>Polyopisthocotylea</taxon>
        <taxon>Polystomatidea</taxon>
        <taxon>Polystomatidae</taxon>
        <taxon>Protopolystoma</taxon>
    </lineage>
</organism>
<evidence type="ECO:0000313" key="2">
    <source>
        <dbReference type="Proteomes" id="UP000784294"/>
    </source>
</evidence>
<name>A0A3S5A2X4_9PLAT</name>
<dbReference type="EMBL" id="CAAALY010009068">
    <property type="protein sequence ID" value="VEL10459.1"/>
    <property type="molecule type" value="Genomic_DNA"/>
</dbReference>
<accession>A0A3S5A2X4</accession>
<protein>
    <submittedName>
        <fullName evidence="1">Uncharacterized protein</fullName>
    </submittedName>
</protein>
<comment type="caution">
    <text evidence="1">The sequence shown here is derived from an EMBL/GenBank/DDBJ whole genome shotgun (WGS) entry which is preliminary data.</text>
</comment>
<evidence type="ECO:0000313" key="1">
    <source>
        <dbReference type="EMBL" id="VEL10459.1"/>
    </source>
</evidence>
<dbReference type="AlphaFoldDB" id="A0A3S5A2X4"/>
<reference evidence="1" key="1">
    <citation type="submission" date="2018-11" db="EMBL/GenBank/DDBJ databases">
        <authorList>
            <consortium name="Pathogen Informatics"/>
        </authorList>
    </citation>
    <scope>NUCLEOTIDE SEQUENCE</scope>
</reference>
<keyword evidence="2" id="KW-1185">Reference proteome</keyword>
<sequence length="68" mass="7634">MRKKQATTGGIVDEVLISRLPLIFPGWPDSPSASPTGVNTAFMERNSKSYEHLFRGEHLSVRNIILHE</sequence>
<dbReference type="Proteomes" id="UP000784294">
    <property type="component" value="Unassembled WGS sequence"/>
</dbReference>
<gene>
    <name evidence="1" type="ORF">PXEA_LOCUS3899</name>
</gene>